<evidence type="ECO:0000256" key="5">
    <source>
        <dbReference type="ARBA" id="ARBA00022723"/>
    </source>
</evidence>
<feature type="domain" description="Nudix hydrolase" evidence="13">
    <location>
        <begin position="53"/>
        <end position="191"/>
    </location>
</feature>
<dbReference type="InterPro" id="IPR020084">
    <property type="entry name" value="NUDIX_hydrolase_CS"/>
</dbReference>
<evidence type="ECO:0000259" key="13">
    <source>
        <dbReference type="PROSITE" id="PS51462"/>
    </source>
</evidence>
<comment type="caution">
    <text evidence="14">The sequence shown here is derived from an EMBL/GenBank/DDBJ whole genome shotgun (WGS) entry which is preliminary data.</text>
</comment>
<evidence type="ECO:0000256" key="11">
    <source>
        <dbReference type="ARBA" id="ARBA00033056"/>
    </source>
</evidence>
<comment type="function">
    <text evidence="8">Acts on ADP-mannose and ADP-glucose as well as ADP-ribose. Prevents glycogen biosynthesis. The reaction catalyzed by this enzyme is a limiting step of the gluconeogenic process.</text>
</comment>
<dbReference type="PROSITE" id="PS51462">
    <property type="entry name" value="NUDIX"/>
    <property type="match status" value="1"/>
</dbReference>
<dbReference type="EMBL" id="BMGJ01000001">
    <property type="protein sequence ID" value="GGD48391.1"/>
    <property type="molecule type" value="Genomic_DNA"/>
</dbReference>
<evidence type="ECO:0000256" key="2">
    <source>
        <dbReference type="ARBA" id="ARBA00007482"/>
    </source>
</evidence>
<dbReference type="Pfam" id="PF00293">
    <property type="entry name" value="NUDIX"/>
    <property type="match status" value="1"/>
</dbReference>
<evidence type="ECO:0000256" key="9">
    <source>
        <dbReference type="ARBA" id="ARBA00030162"/>
    </source>
</evidence>
<organism evidence="14 15">
    <name type="scientific">Lacimicrobium alkaliphilum</name>
    <dbReference type="NCBI Taxonomy" id="1526571"/>
    <lineage>
        <taxon>Bacteria</taxon>
        <taxon>Pseudomonadati</taxon>
        <taxon>Pseudomonadota</taxon>
        <taxon>Gammaproteobacteria</taxon>
        <taxon>Alteromonadales</taxon>
        <taxon>Alteromonadaceae</taxon>
        <taxon>Lacimicrobium</taxon>
    </lineage>
</organism>
<evidence type="ECO:0000256" key="4">
    <source>
        <dbReference type="ARBA" id="ARBA00013297"/>
    </source>
</evidence>
<dbReference type="InterPro" id="IPR004385">
    <property type="entry name" value="NDP_pyrophosphatase"/>
</dbReference>
<dbReference type="InterPro" id="IPR015797">
    <property type="entry name" value="NUDIX_hydrolase-like_dom_sf"/>
</dbReference>
<comment type="catalytic activity">
    <reaction evidence="12">
        <text>ADP-D-ribose + H2O = D-ribose 5-phosphate + AMP + 2 H(+)</text>
        <dbReference type="Rhea" id="RHEA:10412"/>
        <dbReference type="ChEBI" id="CHEBI:15377"/>
        <dbReference type="ChEBI" id="CHEBI:15378"/>
        <dbReference type="ChEBI" id="CHEBI:57967"/>
        <dbReference type="ChEBI" id="CHEBI:78346"/>
        <dbReference type="ChEBI" id="CHEBI:456215"/>
        <dbReference type="EC" id="3.6.1.13"/>
    </reaction>
</comment>
<gene>
    <name evidence="14" type="ORF">GCM10011357_00380</name>
</gene>
<comment type="cofactor">
    <cofactor evidence="1">
        <name>Mg(2+)</name>
        <dbReference type="ChEBI" id="CHEBI:18420"/>
    </cofactor>
</comment>
<dbReference type="EC" id="3.6.1.13" evidence="3"/>
<keyword evidence="5" id="KW-0479">Metal-binding</keyword>
<protein>
    <recommendedName>
        <fullName evidence="4">ADP-ribose pyrophosphatase</fullName>
        <ecNumber evidence="3">3.6.1.13</ecNumber>
    </recommendedName>
    <alternativeName>
        <fullName evidence="9">ADP-ribose diphosphatase</fullName>
    </alternativeName>
    <alternativeName>
        <fullName evidence="11">ADP-ribose phosphohydrolase</fullName>
    </alternativeName>
    <alternativeName>
        <fullName evidence="10">Adenosine diphosphoribose pyrophosphatase</fullName>
    </alternativeName>
</protein>
<reference evidence="15" key="1">
    <citation type="journal article" date="2019" name="Int. J. Syst. Evol. Microbiol.">
        <title>The Global Catalogue of Microorganisms (GCM) 10K type strain sequencing project: providing services to taxonomists for standard genome sequencing and annotation.</title>
        <authorList>
            <consortium name="The Broad Institute Genomics Platform"/>
            <consortium name="The Broad Institute Genome Sequencing Center for Infectious Disease"/>
            <person name="Wu L."/>
            <person name="Ma J."/>
        </authorList>
    </citation>
    <scope>NUCLEOTIDE SEQUENCE [LARGE SCALE GENOMIC DNA]</scope>
    <source>
        <strain evidence="15">CGMCC 1.12923</strain>
    </source>
</reference>
<dbReference type="PANTHER" id="PTHR11839:SF5">
    <property type="entry name" value="ADP-RIBOSE PYROPHOSPHATASE"/>
    <property type="match status" value="1"/>
</dbReference>
<evidence type="ECO:0000256" key="7">
    <source>
        <dbReference type="ARBA" id="ARBA00022842"/>
    </source>
</evidence>
<dbReference type="Proteomes" id="UP000614272">
    <property type="component" value="Unassembled WGS sequence"/>
</dbReference>
<proteinExistence type="inferred from homology"/>
<keyword evidence="7" id="KW-0460">Magnesium</keyword>
<dbReference type="SUPFAM" id="SSF55811">
    <property type="entry name" value="Nudix"/>
    <property type="match status" value="1"/>
</dbReference>
<evidence type="ECO:0000256" key="8">
    <source>
        <dbReference type="ARBA" id="ARBA00025164"/>
    </source>
</evidence>
<dbReference type="PROSITE" id="PS00893">
    <property type="entry name" value="NUDIX_BOX"/>
    <property type="match status" value="1"/>
</dbReference>
<comment type="similarity">
    <text evidence="2">Belongs to the Nudix hydrolase family. NudF subfamily.</text>
</comment>
<evidence type="ECO:0000256" key="6">
    <source>
        <dbReference type="ARBA" id="ARBA00022801"/>
    </source>
</evidence>
<dbReference type="InterPro" id="IPR000086">
    <property type="entry name" value="NUDIX_hydrolase_dom"/>
</dbReference>
<keyword evidence="6" id="KW-0378">Hydrolase</keyword>
<evidence type="ECO:0000313" key="14">
    <source>
        <dbReference type="EMBL" id="GGD48391.1"/>
    </source>
</evidence>
<evidence type="ECO:0000256" key="3">
    <source>
        <dbReference type="ARBA" id="ARBA00012453"/>
    </source>
</evidence>
<evidence type="ECO:0000256" key="12">
    <source>
        <dbReference type="ARBA" id="ARBA00049546"/>
    </source>
</evidence>
<name>A0ABQ1QYD9_9ALTE</name>
<dbReference type="NCBIfam" id="TIGR00052">
    <property type="entry name" value="nudix-type nucleoside diphosphatase, YffH/AdpP family"/>
    <property type="match status" value="1"/>
</dbReference>
<dbReference type="Gene3D" id="3.90.79.10">
    <property type="entry name" value="Nucleoside Triphosphate Pyrophosphohydrolase"/>
    <property type="match status" value="1"/>
</dbReference>
<evidence type="ECO:0000313" key="15">
    <source>
        <dbReference type="Proteomes" id="UP000614272"/>
    </source>
</evidence>
<sequence length="208" mass="23741">MAMKSISSFTAEDVQIDERKEVYKGFFRLHTYRLRHRLFAGGWSDTMVRELFERGSAVSVLPYDPIRDELVLIEQFRIGAMQTSPSPWLYECVAGNIEAGEEPEQVCRREAQEEAGLELGRLYPMLSYLSSPGGTSERLHLYMAECDATLAEGIYGVDEEHEDIRVVRMKADEALKMLEAGQIDNAAAVISLQWFALNKQKVLDNWRK</sequence>
<dbReference type="PANTHER" id="PTHR11839">
    <property type="entry name" value="UDP/ADP-SUGAR PYROPHOSPHATASE"/>
    <property type="match status" value="1"/>
</dbReference>
<evidence type="ECO:0000256" key="1">
    <source>
        <dbReference type="ARBA" id="ARBA00001946"/>
    </source>
</evidence>
<keyword evidence="15" id="KW-1185">Reference proteome</keyword>
<accession>A0ABQ1QYD9</accession>
<dbReference type="CDD" id="cd24155">
    <property type="entry name" value="NUDIX_ADPRase"/>
    <property type="match status" value="1"/>
</dbReference>
<dbReference type="NCBIfam" id="NF008003">
    <property type="entry name" value="PRK10729.1"/>
    <property type="match status" value="1"/>
</dbReference>
<evidence type="ECO:0000256" key="10">
    <source>
        <dbReference type="ARBA" id="ARBA00030308"/>
    </source>
</evidence>